<evidence type="ECO:0000313" key="1">
    <source>
        <dbReference type="EMBL" id="CAH0392151.1"/>
    </source>
</evidence>
<dbReference type="Proteomes" id="UP001152759">
    <property type="component" value="Chromosome 6"/>
</dbReference>
<proteinExistence type="predicted"/>
<protein>
    <submittedName>
        <fullName evidence="1">Uncharacterized protein</fullName>
    </submittedName>
</protein>
<sequence>MSSVQISDFAKFLAHLFLAKAIPISILKVLHFTDLDEAGLKFSRQLLSIILLADLDDKVTDVFVRISKAPKLKLFSESLRLFLHHFLPKNVSKLPDASEKISDLLKR</sequence>
<organism evidence="1 2">
    <name type="scientific">Bemisia tabaci</name>
    <name type="common">Sweetpotato whitefly</name>
    <name type="synonym">Aleurodes tabaci</name>
    <dbReference type="NCBI Taxonomy" id="7038"/>
    <lineage>
        <taxon>Eukaryota</taxon>
        <taxon>Metazoa</taxon>
        <taxon>Ecdysozoa</taxon>
        <taxon>Arthropoda</taxon>
        <taxon>Hexapoda</taxon>
        <taxon>Insecta</taxon>
        <taxon>Pterygota</taxon>
        <taxon>Neoptera</taxon>
        <taxon>Paraneoptera</taxon>
        <taxon>Hemiptera</taxon>
        <taxon>Sternorrhyncha</taxon>
        <taxon>Aleyrodoidea</taxon>
        <taxon>Aleyrodidae</taxon>
        <taxon>Aleyrodinae</taxon>
        <taxon>Bemisia</taxon>
    </lineage>
</organism>
<dbReference type="AlphaFoldDB" id="A0A9P0AHV4"/>
<keyword evidence="2" id="KW-1185">Reference proteome</keyword>
<name>A0A9P0AHV4_BEMTA</name>
<reference evidence="1" key="1">
    <citation type="submission" date="2021-12" db="EMBL/GenBank/DDBJ databases">
        <authorList>
            <person name="King R."/>
        </authorList>
    </citation>
    <scope>NUCLEOTIDE SEQUENCE</scope>
</reference>
<evidence type="ECO:0000313" key="2">
    <source>
        <dbReference type="Proteomes" id="UP001152759"/>
    </source>
</evidence>
<gene>
    <name evidence="1" type="ORF">BEMITA_LOCUS10698</name>
</gene>
<accession>A0A9P0AHV4</accession>
<dbReference type="EMBL" id="OU963867">
    <property type="protein sequence ID" value="CAH0392151.1"/>
    <property type="molecule type" value="Genomic_DNA"/>
</dbReference>